<dbReference type="Pfam" id="PF10325">
    <property type="entry name" value="7TM_GPCR_Srz"/>
    <property type="match status" value="1"/>
</dbReference>
<organism evidence="2 3">
    <name type="scientific">Caenorhabditis tropicalis</name>
    <dbReference type="NCBI Taxonomy" id="1561998"/>
    <lineage>
        <taxon>Eukaryota</taxon>
        <taxon>Metazoa</taxon>
        <taxon>Ecdysozoa</taxon>
        <taxon>Nematoda</taxon>
        <taxon>Chromadorea</taxon>
        <taxon>Rhabditida</taxon>
        <taxon>Rhabditina</taxon>
        <taxon>Rhabditomorpha</taxon>
        <taxon>Rhabditoidea</taxon>
        <taxon>Rhabditidae</taxon>
        <taxon>Peloderinae</taxon>
        <taxon>Caenorhabditis</taxon>
    </lineage>
</organism>
<keyword evidence="1" id="KW-0812">Transmembrane</keyword>
<dbReference type="InterPro" id="IPR018817">
    <property type="entry name" value="7TM_GPCR_serpentine_rcpt_Srz"/>
</dbReference>
<accession>A0A1I7TUR4</accession>
<evidence type="ECO:0000313" key="2">
    <source>
        <dbReference type="Proteomes" id="UP000095282"/>
    </source>
</evidence>
<evidence type="ECO:0000313" key="3">
    <source>
        <dbReference type="WBParaSite" id="Csp11.Scaffold629.g11982.t1"/>
    </source>
</evidence>
<feature type="transmembrane region" description="Helical" evidence="1">
    <location>
        <begin position="15"/>
        <end position="41"/>
    </location>
</feature>
<protein>
    <submittedName>
        <fullName evidence="3">G_PROTEIN_RECEP_F1_2 domain-containing protein</fullName>
    </submittedName>
</protein>
<dbReference type="PANTHER" id="PTHR31720:SF12">
    <property type="entry name" value="SERPENTINE RECEPTOR, CLASS T-RELATED"/>
    <property type="match status" value="1"/>
</dbReference>
<dbReference type="WBParaSite" id="Csp11.Scaffold629.g11982.t1">
    <property type="protein sequence ID" value="Csp11.Scaffold629.g11982.t1"/>
    <property type="gene ID" value="Csp11.Scaffold629.g11982"/>
</dbReference>
<proteinExistence type="predicted"/>
<sequence length="190" mass="22767">MDNETDELLLALDDFIANLFFIAFLILPIILLFLVFPFYVLIHLKNREKDKKLPTYPITSHFFKAICCFNVNFVFLGVFLVLMLRKDIPEIIIDVSGLMFVLTFTFLFMFVQVQHYLICFLSIQRFLLYFLPDKENLLEIGQKGIGRLIRILYFVVFIFNLIIFTLYLYFSDIKETKDMFKQVYMVWIRN</sequence>
<keyword evidence="1" id="KW-1133">Transmembrane helix</keyword>
<keyword evidence="1" id="KW-0472">Membrane</keyword>
<name>A0A1I7TUR4_9PELO</name>
<keyword evidence="2" id="KW-1185">Reference proteome</keyword>
<feature type="transmembrane region" description="Helical" evidence="1">
    <location>
        <begin position="91"/>
        <end position="110"/>
    </location>
</feature>
<feature type="transmembrane region" description="Helical" evidence="1">
    <location>
        <begin position="151"/>
        <end position="170"/>
    </location>
</feature>
<dbReference type="Proteomes" id="UP000095282">
    <property type="component" value="Unplaced"/>
</dbReference>
<feature type="transmembrane region" description="Helical" evidence="1">
    <location>
        <begin position="62"/>
        <end position="85"/>
    </location>
</feature>
<reference evidence="3" key="1">
    <citation type="submission" date="2016-11" db="UniProtKB">
        <authorList>
            <consortium name="WormBaseParasite"/>
        </authorList>
    </citation>
    <scope>IDENTIFICATION</scope>
</reference>
<dbReference type="PANTHER" id="PTHR31720">
    <property type="entry name" value="SERPENTINE RECEPTOR, CLASS Z-RELATED"/>
    <property type="match status" value="1"/>
</dbReference>
<dbReference type="AlphaFoldDB" id="A0A1I7TUR4"/>
<evidence type="ECO:0000256" key="1">
    <source>
        <dbReference type="SAM" id="Phobius"/>
    </source>
</evidence>